<proteinExistence type="inferred from homology"/>
<comment type="subunit">
    <text evidence="7">Forms oligomers.</text>
</comment>
<comment type="similarity">
    <text evidence="7">Belongs to the MraZ family.</text>
</comment>
<dbReference type="CDD" id="cd16321">
    <property type="entry name" value="MraZ_C"/>
    <property type="match status" value="1"/>
</dbReference>
<dbReference type="Proteomes" id="UP000177169">
    <property type="component" value="Unassembled WGS sequence"/>
</dbReference>
<dbReference type="AlphaFoldDB" id="A0A1F7YZC0"/>
<dbReference type="PANTHER" id="PTHR34701">
    <property type="entry name" value="TRANSCRIPTIONAL REGULATOR MRAZ"/>
    <property type="match status" value="1"/>
</dbReference>
<dbReference type="InterPro" id="IPR035642">
    <property type="entry name" value="MraZ_N"/>
</dbReference>
<evidence type="ECO:0000256" key="4">
    <source>
        <dbReference type="ARBA" id="ARBA00023015"/>
    </source>
</evidence>
<evidence type="ECO:0000256" key="5">
    <source>
        <dbReference type="ARBA" id="ARBA00023125"/>
    </source>
</evidence>
<keyword evidence="6 7" id="KW-0804">Transcription</keyword>
<dbReference type="InterPro" id="IPR007159">
    <property type="entry name" value="SpoVT-AbrB_dom"/>
</dbReference>
<evidence type="ECO:0000313" key="10">
    <source>
        <dbReference type="Proteomes" id="UP000177169"/>
    </source>
</evidence>
<evidence type="ECO:0000259" key="8">
    <source>
        <dbReference type="PROSITE" id="PS51740"/>
    </source>
</evidence>
<dbReference type="GO" id="GO:0000976">
    <property type="term" value="F:transcription cis-regulatory region binding"/>
    <property type="evidence" value="ECO:0007669"/>
    <property type="project" value="TreeGrafter"/>
</dbReference>
<dbReference type="GO" id="GO:2000143">
    <property type="term" value="P:negative regulation of DNA-templated transcription initiation"/>
    <property type="evidence" value="ECO:0007669"/>
    <property type="project" value="TreeGrafter"/>
</dbReference>
<sequence>MLIGSYLGLLGEKRRTAIPKKFLDEIGIELIIAKWYENCLVLVNQNYWQKLLERLTGGSKVISFGVRDIERFILGSAFEIKPDSQGRIIIPEILSQYAVFKKDLIFLGLGDRIEIWAKEIWDEKAKVISGTSKEFIERLAEAKR</sequence>
<dbReference type="InterPro" id="IPR003444">
    <property type="entry name" value="MraZ"/>
</dbReference>
<evidence type="ECO:0000256" key="2">
    <source>
        <dbReference type="ARBA" id="ARBA00022490"/>
    </source>
</evidence>
<comment type="subcellular location">
    <subcellularLocation>
        <location evidence="7">Cytoplasm</location>
        <location evidence="7">Nucleoid</location>
    </subcellularLocation>
</comment>
<feature type="domain" description="SpoVT-AbrB" evidence="8">
    <location>
        <begin position="77"/>
        <end position="120"/>
    </location>
</feature>
<evidence type="ECO:0000256" key="1">
    <source>
        <dbReference type="ARBA" id="ARBA00013860"/>
    </source>
</evidence>
<dbReference type="CDD" id="cd16320">
    <property type="entry name" value="MraZ_N"/>
    <property type="match status" value="1"/>
</dbReference>
<evidence type="ECO:0000256" key="6">
    <source>
        <dbReference type="ARBA" id="ARBA00023163"/>
    </source>
</evidence>
<dbReference type="InterPro" id="IPR020603">
    <property type="entry name" value="MraZ_dom"/>
</dbReference>
<dbReference type="HAMAP" id="MF_01008">
    <property type="entry name" value="MraZ"/>
    <property type="match status" value="1"/>
</dbReference>
<dbReference type="InterPro" id="IPR038619">
    <property type="entry name" value="MraZ_sf"/>
</dbReference>
<dbReference type="InterPro" id="IPR037914">
    <property type="entry name" value="SpoVT-AbrB_sf"/>
</dbReference>
<evidence type="ECO:0000256" key="3">
    <source>
        <dbReference type="ARBA" id="ARBA00022737"/>
    </source>
</evidence>
<dbReference type="PANTHER" id="PTHR34701:SF1">
    <property type="entry name" value="TRANSCRIPTIONAL REGULATOR MRAZ"/>
    <property type="match status" value="1"/>
</dbReference>
<dbReference type="InterPro" id="IPR035644">
    <property type="entry name" value="MraZ_C"/>
</dbReference>
<gene>
    <name evidence="7" type="primary">mraZ</name>
    <name evidence="9" type="ORF">A3D01_05255</name>
</gene>
<dbReference type="GO" id="GO:0009295">
    <property type="term" value="C:nucleoid"/>
    <property type="evidence" value="ECO:0007669"/>
    <property type="project" value="UniProtKB-SubCell"/>
</dbReference>
<dbReference type="STRING" id="1802505.A3D01_05255"/>
<evidence type="ECO:0000313" key="9">
    <source>
        <dbReference type="EMBL" id="OGM32631.1"/>
    </source>
</evidence>
<dbReference type="GO" id="GO:0003700">
    <property type="term" value="F:DNA-binding transcription factor activity"/>
    <property type="evidence" value="ECO:0007669"/>
    <property type="project" value="UniProtKB-UniRule"/>
</dbReference>
<keyword evidence="2 7" id="KW-0963">Cytoplasm</keyword>
<dbReference type="GO" id="GO:0005737">
    <property type="term" value="C:cytoplasm"/>
    <property type="evidence" value="ECO:0007669"/>
    <property type="project" value="UniProtKB-UniRule"/>
</dbReference>
<dbReference type="Gene3D" id="3.40.1550.20">
    <property type="entry name" value="Transcriptional regulator MraZ domain"/>
    <property type="match status" value="1"/>
</dbReference>
<keyword evidence="4 7" id="KW-0805">Transcription regulation</keyword>
<accession>A0A1F7YZC0</accession>
<keyword evidence="3" id="KW-0677">Repeat</keyword>
<name>A0A1F7YZC0_9BACT</name>
<dbReference type="SUPFAM" id="SSF89447">
    <property type="entry name" value="AbrB/MazE/MraZ-like"/>
    <property type="match status" value="1"/>
</dbReference>
<dbReference type="PROSITE" id="PS51740">
    <property type="entry name" value="SPOVT_ABRB"/>
    <property type="match status" value="1"/>
</dbReference>
<comment type="caution">
    <text evidence="9">The sequence shown here is derived from an EMBL/GenBank/DDBJ whole genome shotgun (WGS) entry which is preliminary data.</text>
</comment>
<keyword evidence="5 7" id="KW-0238">DNA-binding</keyword>
<dbReference type="Pfam" id="PF02381">
    <property type="entry name" value="MraZ"/>
    <property type="match status" value="1"/>
</dbReference>
<protein>
    <recommendedName>
        <fullName evidence="1 7">Transcriptional regulator MraZ</fullName>
    </recommendedName>
</protein>
<dbReference type="EMBL" id="MGGR01000029">
    <property type="protein sequence ID" value="OGM32631.1"/>
    <property type="molecule type" value="Genomic_DNA"/>
</dbReference>
<organism evidence="9 10">
    <name type="scientific">Candidatus Woesebacteria bacterium RIFCSPHIGHO2_02_FULL_39_13</name>
    <dbReference type="NCBI Taxonomy" id="1802505"/>
    <lineage>
        <taxon>Bacteria</taxon>
        <taxon>Candidatus Woeseibacteriota</taxon>
    </lineage>
</organism>
<evidence type="ECO:0000256" key="7">
    <source>
        <dbReference type="HAMAP-Rule" id="MF_01008"/>
    </source>
</evidence>
<reference evidence="9 10" key="1">
    <citation type="journal article" date="2016" name="Nat. Commun.">
        <title>Thousands of microbial genomes shed light on interconnected biogeochemical processes in an aquifer system.</title>
        <authorList>
            <person name="Anantharaman K."/>
            <person name="Brown C.T."/>
            <person name="Hug L.A."/>
            <person name="Sharon I."/>
            <person name="Castelle C.J."/>
            <person name="Probst A.J."/>
            <person name="Thomas B.C."/>
            <person name="Singh A."/>
            <person name="Wilkins M.J."/>
            <person name="Karaoz U."/>
            <person name="Brodie E.L."/>
            <person name="Williams K.H."/>
            <person name="Hubbard S.S."/>
            <person name="Banfield J.F."/>
        </authorList>
    </citation>
    <scope>NUCLEOTIDE SEQUENCE [LARGE SCALE GENOMIC DNA]</scope>
</reference>